<gene>
    <name evidence="1" type="ORF">Salat_0200200</name>
</gene>
<name>A0AAE1YYM0_9LAMI</name>
<comment type="caution">
    <text evidence="1">The sequence shown here is derived from an EMBL/GenBank/DDBJ whole genome shotgun (WGS) entry which is preliminary data.</text>
</comment>
<protein>
    <submittedName>
        <fullName evidence="1">Uncharacterized protein</fullName>
    </submittedName>
</protein>
<organism evidence="1 2">
    <name type="scientific">Sesamum alatum</name>
    <dbReference type="NCBI Taxonomy" id="300844"/>
    <lineage>
        <taxon>Eukaryota</taxon>
        <taxon>Viridiplantae</taxon>
        <taxon>Streptophyta</taxon>
        <taxon>Embryophyta</taxon>
        <taxon>Tracheophyta</taxon>
        <taxon>Spermatophyta</taxon>
        <taxon>Magnoliopsida</taxon>
        <taxon>eudicotyledons</taxon>
        <taxon>Gunneridae</taxon>
        <taxon>Pentapetalae</taxon>
        <taxon>asterids</taxon>
        <taxon>lamiids</taxon>
        <taxon>Lamiales</taxon>
        <taxon>Pedaliaceae</taxon>
        <taxon>Sesamum</taxon>
    </lineage>
</organism>
<keyword evidence="2" id="KW-1185">Reference proteome</keyword>
<sequence length="137" mass="15252">MLKSLNWKPSSLTLKLKLASSTEENKKVVADALERGRADGLSTSRLAGKTEGLNEGREAYLQSKEFKKSISESRLQGDRDFLKAPAFKMGVDIQSARYLNKGFDKCISQVQHLKGFVDGFDQDQLDPSLNAILQPYV</sequence>
<evidence type="ECO:0000313" key="2">
    <source>
        <dbReference type="Proteomes" id="UP001293254"/>
    </source>
</evidence>
<dbReference type="AlphaFoldDB" id="A0AAE1YYM0"/>
<reference evidence="1" key="1">
    <citation type="submission" date="2020-06" db="EMBL/GenBank/DDBJ databases">
        <authorList>
            <person name="Li T."/>
            <person name="Hu X."/>
            <person name="Zhang T."/>
            <person name="Song X."/>
            <person name="Zhang H."/>
            <person name="Dai N."/>
            <person name="Sheng W."/>
            <person name="Hou X."/>
            <person name="Wei L."/>
        </authorList>
    </citation>
    <scope>NUCLEOTIDE SEQUENCE</scope>
    <source>
        <strain evidence="1">3651</strain>
        <tissue evidence="1">Leaf</tissue>
    </source>
</reference>
<accession>A0AAE1YYM0</accession>
<dbReference type="Proteomes" id="UP001293254">
    <property type="component" value="Unassembled WGS sequence"/>
</dbReference>
<reference evidence="1" key="2">
    <citation type="journal article" date="2024" name="Plant">
        <title>Genomic evolution and insights into agronomic trait innovations of Sesamum species.</title>
        <authorList>
            <person name="Miao H."/>
            <person name="Wang L."/>
            <person name="Qu L."/>
            <person name="Liu H."/>
            <person name="Sun Y."/>
            <person name="Le M."/>
            <person name="Wang Q."/>
            <person name="Wei S."/>
            <person name="Zheng Y."/>
            <person name="Lin W."/>
            <person name="Duan Y."/>
            <person name="Cao H."/>
            <person name="Xiong S."/>
            <person name="Wang X."/>
            <person name="Wei L."/>
            <person name="Li C."/>
            <person name="Ma Q."/>
            <person name="Ju M."/>
            <person name="Zhao R."/>
            <person name="Li G."/>
            <person name="Mu C."/>
            <person name="Tian Q."/>
            <person name="Mei H."/>
            <person name="Zhang T."/>
            <person name="Gao T."/>
            <person name="Zhang H."/>
        </authorList>
    </citation>
    <scope>NUCLEOTIDE SEQUENCE</scope>
    <source>
        <strain evidence="1">3651</strain>
    </source>
</reference>
<evidence type="ECO:0000313" key="1">
    <source>
        <dbReference type="EMBL" id="KAK4438657.1"/>
    </source>
</evidence>
<dbReference type="EMBL" id="JACGWO010000001">
    <property type="protein sequence ID" value="KAK4438657.1"/>
    <property type="molecule type" value="Genomic_DNA"/>
</dbReference>
<proteinExistence type="predicted"/>